<dbReference type="RefSeq" id="XP_033579696.1">
    <property type="nucleotide sequence ID" value="XM_033727246.1"/>
</dbReference>
<dbReference type="PROSITE" id="PS50850">
    <property type="entry name" value="MFS"/>
    <property type="match status" value="1"/>
</dbReference>
<protein>
    <submittedName>
        <fullName evidence="7 9">MFS general substrate transporter</fullName>
    </submittedName>
</protein>
<comment type="subcellular location">
    <subcellularLocation>
        <location evidence="1">Membrane</location>
        <topology evidence="1">Multi-pass membrane protein</topology>
    </subcellularLocation>
</comment>
<evidence type="ECO:0000259" key="6">
    <source>
        <dbReference type="PROSITE" id="PS50850"/>
    </source>
</evidence>
<feature type="transmembrane region" description="Helical" evidence="5">
    <location>
        <begin position="283"/>
        <end position="302"/>
    </location>
</feature>
<feature type="non-terminal residue" evidence="7">
    <location>
        <position position="1"/>
    </location>
</feature>
<dbReference type="PANTHER" id="PTHR23502:SF159">
    <property type="entry name" value="TRANSPORTER, PUTATIVE (AFU_ORTHOLOGUE AFUA_4G14230)-RELATED"/>
    <property type="match status" value="1"/>
</dbReference>
<accession>A0A6A6YUX1</accession>
<dbReference type="GeneID" id="54468139"/>
<dbReference type="Gene3D" id="1.20.1250.20">
    <property type="entry name" value="MFS general substrate transporter like domains"/>
    <property type="match status" value="1"/>
</dbReference>
<evidence type="ECO:0000313" key="8">
    <source>
        <dbReference type="Proteomes" id="UP000504636"/>
    </source>
</evidence>
<feature type="transmembrane region" description="Helical" evidence="5">
    <location>
        <begin position="140"/>
        <end position="162"/>
    </location>
</feature>
<reference evidence="9" key="3">
    <citation type="submission" date="2025-04" db="UniProtKB">
        <authorList>
            <consortium name="RefSeq"/>
        </authorList>
    </citation>
    <scope>IDENTIFICATION</scope>
    <source>
        <strain evidence="9">CBS 304.34</strain>
    </source>
</reference>
<dbReference type="InterPro" id="IPR036259">
    <property type="entry name" value="MFS_trans_sf"/>
</dbReference>
<dbReference type="InterPro" id="IPR011701">
    <property type="entry name" value="MFS"/>
</dbReference>
<evidence type="ECO:0000313" key="7">
    <source>
        <dbReference type="EMBL" id="KAF2812732.1"/>
    </source>
</evidence>
<feature type="transmembrane region" description="Helical" evidence="5">
    <location>
        <begin position="171"/>
        <end position="189"/>
    </location>
</feature>
<dbReference type="EMBL" id="MU003697">
    <property type="protein sequence ID" value="KAF2812732.1"/>
    <property type="molecule type" value="Genomic_DNA"/>
</dbReference>
<keyword evidence="4 5" id="KW-0472">Membrane</keyword>
<dbReference type="OrthoDB" id="2533084at2759"/>
<evidence type="ECO:0000256" key="5">
    <source>
        <dbReference type="SAM" id="Phobius"/>
    </source>
</evidence>
<keyword evidence="3 5" id="KW-1133">Transmembrane helix</keyword>
<feature type="transmembrane region" description="Helical" evidence="5">
    <location>
        <begin position="81"/>
        <end position="102"/>
    </location>
</feature>
<dbReference type="GO" id="GO:0022857">
    <property type="term" value="F:transmembrane transporter activity"/>
    <property type="evidence" value="ECO:0007669"/>
    <property type="project" value="InterPro"/>
</dbReference>
<reference evidence="7 9" key="1">
    <citation type="journal article" date="2020" name="Stud. Mycol.">
        <title>101 Dothideomycetes genomes: a test case for predicting lifestyles and emergence of pathogens.</title>
        <authorList>
            <person name="Haridas S."/>
            <person name="Albert R."/>
            <person name="Binder M."/>
            <person name="Bloem J."/>
            <person name="Labutti K."/>
            <person name="Salamov A."/>
            <person name="Andreopoulos B."/>
            <person name="Baker S."/>
            <person name="Barry K."/>
            <person name="Bills G."/>
            <person name="Bluhm B."/>
            <person name="Cannon C."/>
            <person name="Castanera R."/>
            <person name="Culley D."/>
            <person name="Daum C."/>
            <person name="Ezra D."/>
            <person name="Gonzalez J."/>
            <person name="Henrissat B."/>
            <person name="Kuo A."/>
            <person name="Liang C."/>
            <person name="Lipzen A."/>
            <person name="Lutzoni F."/>
            <person name="Magnuson J."/>
            <person name="Mondo S."/>
            <person name="Nolan M."/>
            <person name="Ohm R."/>
            <person name="Pangilinan J."/>
            <person name="Park H.-J."/>
            <person name="Ramirez L."/>
            <person name="Alfaro M."/>
            <person name="Sun H."/>
            <person name="Tritt A."/>
            <person name="Yoshinaga Y."/>
            <person name="Zwiers L.-H."/>
            <person name="Turgeon B."/>
            <person name="Goodwin S."/>
            <person name="Spatafora J."/>
            <person name="Crous P."/>
            <person name="Grigoriev I."/>
        </authorList>
    </citation>
    <scope>NUCLEOTIDE SEQUENCE</scope>
    <source>
        <strain evidence="7 9">CBS 304.34</strain>
    </source>
</reference>
<dbReference type="InterPro" id="IPR020846">
    <property type="entry name" value="MFS_dom"/>
</dbReference>
<dbReference type="AlphaFoldDB" id="A0A6A6YUX1"/>
<keyword evidence="8" id="KW-1185">Reference proteome</keyword>
<feature type="transmembrane region" description="Helical" evidence="5">
    <location>
        <begin position="251"/>
        <end position="271"/>
    </location>
</feature>
<proteinExistence type="predicted"/>
<name>A0A6A6YUX1_9PEZI</name>
<evidence type="ECO:0000256" key="1">
    <source>
        <dbReference type="ARBA" id="ARBA00004141"/>
    </source>
</evidence>
<sequence length="338" mass="37597">PKDPLNWTWTKKHLVFASLLLPSFLADFGTTYSTVAFQAQSVTYKMTVPAVANSISGGIFMQGPGGPIAVPFTQRYGRLPVLFWSQVLTCAMVVGAALSPTYASFTAFRTLQGLFNTPPQVIGLTFVYDMFFFHERARKINIWAFCVILGPCIGPFVSSLLLTKLGWRQDFGIMAALYFLSQVIVITFGDETLYNRSHPEPRPSKGVWSRIKLLTGIHGAQQAGRPTLVRVIKDIALVHTRPHIVLTTTGFMMIIFMWGIGVFTTIPQFLAMPPYSFTNLQTGLMYLSPALGAIFGEIWGHWFNDFNALLYIKHHWARTVPKTGYGASTSAPSSARRL</sequence>
<dbReference type="Pfam" id="PF07690">
    <property type="entry name" value="MFS_1"/>
    <property type="match status" value="1"/>
</dbReference>
<dbReference type="SUPFAM" id="SSF103473">
    <property type="entry name" value="MFS general substrate transporter"/>
    <property type="match status" value="1"/>
</dbReference>
<dbReference type="PANTHER" id="PTHR23502">
    <property type="entry name" value="MAJOR FACILITATOR SUPERFAMILY"/>
    <property type="match status" value="1"/>
</dbReference>
<evidence type="ECO:0000256" key="2">
    <source>
        <dbReference type="ARBA" id="ARBA00022692"/>
    </source>
</evidence>
<evidence type="ECO:0000313" key="9">
    <source>
        <dbReference type="RefSeq" id="XP_033579696.1"/>
    </source>
</evidence>
<evidence type="ECO:0000256" key="4">
    <source>
        <dbReference type="ARBA" id="ARBA00023136"/>
    </source>
</evidence>
<dbReference type="Proteomes" id="UP000504636">
    <property type="component" value="Unplaced"/>
</dbReference>
<reference evidence="9" key="2">
    <citation type="submission" date="2020-04" db="EMBL/GenBank/DDBJ databases">
        <authorList>
            <consortium name="NCBI Genome Project"/>
        </authorList>
    </citation>
    <scope>NUCLEOTIDE SEQUENCE</scope>
    <source>
        <strain evidence="9">CBS 304.34</strain>
    </source>
</reference>
<keyword evidence="2 5" id="KW-0812">Transmembrane</keyword>
<organism evidence="7">
    <name type="scientific">Mytilinidion resinicola</name>
    <dbReference type="NCBI Taxonomy" id="574789"/>
    <lineage>
        <taxon>Eukaryota</taxon>
        <taxon>Fungi</taxon>
        <taxon>Dikarya</taxon>
        <taxon>Ascomycota</taxon>
        <taxon>Pezizomycotina</taxon>
        <taxon>Dothideomycetes</taxon>
        <taxon>Pleosporomycetidae</taxon>
        <taxon>Mytilinidiales</taxon>
        <taxon>Mytilinidiaceae</taxon>
        <taxon>Mytilinidion</taxon>
    </lineage>
</organism>
<evidence type="ECO:0000256" key="3">
    <source>
        <dbReference type="ARBA" id="ARBA00022989"/>
    </source>
</evidence>
<dbReference type="GO" id="GO:0005886">
    <property type="term" value="C:plasma membrane"/>
    <property type="evidence" value="ECO:0007669"/>
    <property type="project" value="TreeGrafter"/>
</dbReference>
<gene>
    <name evidence="7 9" type="ORF">BDZ99DRAFT_559033</name>
</gene>
<feature type="domain" description="Major facilitator superfamily (MFS) profile" evidence="6">
    <location>
        <begin position="15"/>
        <end position="338"/>
    </location>
</feature>